<reference evidence="1 2" key="2">
    <citation type="submission" date="2018-11" db="EMBL/GenBank/DDBJ databases">
        <authorList>
            <consortium name="Pathogen Informatics"/>
        </authorList>
    </citation>
    <scope>NUCLEOTIDE SEQUENCE [LARGE SCALE GENOMIC DNA]</scope>
</reference>
<reference evidence="3" key="1">
    <citation type="submission" date="2016-06" db="UniProtKB">
        <authorList>
            <consortium name="WormBaseParasite"/>
        </authorList>
    </citation>
    <scope>IDENTIFICATION</scope>
</reference>
<protein>
    <submittedName>
        <fullName evidence="3">C2 NT-type domain-containing protein</fullName>
    </submittedName>
</protein>
<evidence type="ECO:0000313" key="3">
    <source>
        <dbReference type="WBParaSite" id="GPUH_0000523701-mRNA-1"/>
    </source>
</evidence>
<name>A0A183D939_9BILA</name>
<proteinExistence type="predicted"/>
<keyword evidence="2" id="KW-1185">Reference proteome</keyword>
<evidence type="ECO:0000313" key="2">
    <source>
        <dbReference type="Proteomes" id="UP000271098"/>
    </source>
</evidence>
<dbReference type="AlphaFoldDB" id="A0A183D939"/>
<evidence type="ECO:0000313" key="1">
    <source>
        <dbReference type="EMBL" id="VDK49775.1"/>
    </source>
</evidence>
<accession>A0A183D939</accession>
<dbReference type="OrthoDB" id="2684236at2759"/>
<dbReference type="WBParaSite" id="GPUH_0000523701-mRNA-1">
    <property type="protein sequence ID" value="GPUH_0000523701-mRNA-1"/>
    <property type="gene ID" value="GPUH_0000523701"/>
</dbReference>
<dbReference type="EMBL" id="UYRT01010812">
    <property type="protein sequence ID" value="VDK49775.1"/>
    <property type="molecule type" value="Genomic_DNA"/>
</dbReference>
<sequence length="225" mass="25531">MHIPSIALREIPLQREQLRLKLFYGNKKITTFNADLISKQVTKSGFSLVWQPTENSSTASIVKFPFERRNGKDLLVELELFDKVFLQKKDLIRLTGHASLEQLLPALDTKISQNIAQITVRSRESDGSHTAKVNITTTLSLNRELLLIAGEFVQQELIPDSRLWFLCQSASLNRAALQSQATVHMATHTFVIFVKIYCAFLCECNPDWNAPGWLTRACLFALNLK</sequence>
<gene>
    <name evidence="1" type="ORF">GPUH_LOCUS5229</name>
</gene>
<dbReference type="Proteomes" id="UP000271098">
    <property type="component" value="Unassembled WGS sequence"/>
</dbReference>
<organism evidence="3">
    <name type="scientific">Gongylonema pulchrum</name>
    <dbReference type="NCBI Taxonomy" id="637853"/>
    <lineage>
        <taxon>Eukaryota</taxon>
        <taxon>Metazoa</taxon>
        <taxon>Ecdysozoa</taxon>
        <taxon>Nematoda</taxon>
        <taxon>Chromadorea</taxon>
        <taxon>Rhabditida</taxon>
        <taxon>Spirurina</taxon>
        <taxon>Spiruromorpha</taxon>
        <taxon>Spiruroidea</taxon>
        <taxon>Gongylonematidae</taxon>
        <taxon>Gongylonema</taxon>
    </lineage>
</organism>